<dbReference type="EC" id="2.3.1.234" evidence="1"/>
<dbReference type="Proteomes" id="UP000663829">
    <property type="component" value="Unassembled WGS sequence"/>
</dbReference>
<evidence type="ECO:0000256" key="5">
    <source>
        <dbReference type="ARBA" id="ARBA00022723"/>
    </source>
</evidence>
<keyword evidence="6 10" id="KW-0539">Nucleus</keyword>
<dbReference type="NCBIfam" id="TIGR00329">
    <property type="entry name" value="gcp_kae1"/>
    <property type="match status" value="1"/>
</dbReference>
<feature type="binding site" evidence="10">
    <location>
        <position position="164"/>
    </location>
    <ligand>
        <name>substrate</name>
    </ligand>
</feature>
<feature type="binding site" evidence="10">
    <location>
        <begin position="132"/>
        <end position="136"/>
    </location>
    <ligand>
        <name>substrate</name>
    </ligand>
</feature>
<name>A0A813V550_9BILA</name>
<feature type="binding site" evidence="10">
    <location>
        <position position="303"/>
    </location>
    <ligand>
        <name>a divalent metal cation</name>
        <dbReference type="ChEBI" id="CHEBI:60240"/>
    </ligand>
</feature>
<dbReference type="InterPro" id="IPR043129">
    <property type="entry name" value="ATPase_NBD"/>
</dbReference>
<dbReference type="GO" id="GO:0000408">
    <property type="term" value="C:EKC/KEOPS complex"/>
    <property type="evidence" value="ECO:0007669"/>
    <property type="project" value="InterPro"/>
</dbReference>
<gene>
    <name evidence="12" type="ORF">GPM918_LOCUS5318</name>
    <name evidence="13" type="ORF">OVA965_LOCUS23108</name>
    <name evidence="14" type="ORF">SRO942_LOCUS5318</name>
    <name evidence="15" type="ORF">TMI583_LOCUS23826</name>
</gene>
<comment type="subcellular location">
    <subcellularLocation>
        <location evidence="10">Cytoplasm</location>
    </subcellularLocation>
    <subcellularLocation>
        <location evidence="10">Nucleus</location>
    </subcellularLocation>
</comment>
<evidence type="ECO:0000256" key="10">
    <source>
        <dbReference type="HAMAP-Rule" id="MF_03180"/>
    </source>
</evidence>
<protein>
    <recommendedName>
        <fullName evidence="1">N(6)-L-threonylcarbamoyladenine synthase</fullName>
        <ecNumber evidence="1">2.3.1.234</ecNumber>
    </recommendedName>
    <alternativeName>
        <fullName evidence="8">N6-L-threonylcarbamoyladenine synthase</fullName>
    </alternativeName>
</protein>
<dbReference type="EMBL" id="CAJNOK010013316">
    <property type="protein sequence ID" value="CAF1181984.1"/>
    <property type="molecule type" value="Genomic_DNA"/>
</dbReference>
<keyword evidence="5 10" id="KW-0479">Metal-binding</keyword>
<dbReference type="InterPro" id="IPR017861">
    <property type="entry name" value="KAE1/TsaD"/>
</dbReference>
<feature type="binding site" evidence="10">
    <location>
        <position position="183"/>
    </location>
    <ligand>
        <name>substrate</name>
    </ligand>
</feature>
<dbReference type="HAMAP" id="MF_01446">
    <property type="entry name" value="Kae1"/>
    <property type="match status" value="1"/>
</dbReference>
<evidence type="ECO:0000313" key="13">
    <source>
        <dbReference type="EMBL" id="CAF1181984.1"/>
    </source>
</evidence>
<feature type="binding site" evidence="10">
    <location>
        <position position="132"/>
    </location>
    <ligand>
        <name>a divalent metal cation</name>
        <dbReference type="ChEBI" id="CHEBI:60240"/>
    </ligand>
</feature>
<comment type="caution">
    <text evidence="12">The sequence shown here is derived from an EMBL/GenBank/DDBJ whole genome shotgun (WGS) entry which is preliminary data.</text>
</comment>
<evidence type="ECO:0000313" key="16">
    <source>
        <dbReference type="Proteomes" id="UP000663829"/>
    </source>
</evidence>
<comment type="similarity">
    <text evidence="10">Belongs to the KAE1 / TsaD family.</text>
</comment>
<dbReference type="GO" id="GO:0005634">
    <property type="term" value="C:nucleus"/>
    <property type="evidence" value="ECO:0007669"/>
    <property type="project" value="UniProtKB-SubCell"/>
</dbReference>
<evidence type="ECO:0000256" key="7">
    <source>
        <dbReference type="ARBA" id="ARBA00023315"/>
    </source>
</evidence>
<dbReference type="Proteomes" id="UP000681722">
    <property type="component" value="Unassembled WGS sequence"/>
</dbReference>
<dbReference type="InterPro" id="IPR017860">
    <property type="entry name" value="Peptidase_M22_CS"/>
</dbReference>
<dbReference type="InterPro" id="IPR000905">
    <property type="entry name" value="Gcp-like_dom"/>
</dbReference>
<dbReference type="SUPFAM" id="SSF53067">
    <property type="entry name" value="Actin-like ATPase domain"/>
    <property type="match status" value="1"/>
</dbReference>
<dbReference type="Proteomes" id="UP000682733">
    <property type="component" value="Unassembled WGS sequence"/>
</dbReference>
<dbReference type="Proteomes" id="UP000677228">
    <property type="component" value="Unassembled WGS sequence"/>
</dbReference>
<dbReference type="Gene3D" id="3.30.420.40">
    <property type="match status" value="2"/>
</dbReference>
<dbReference type="InterPro" id="IPR034680">
    <property type="entry name" value="Kae1_archaea_euk"/>
</dbReference>
<dbReference type="EMBL" id="CAJOBC010000764">
    <property type="protein sequence ID" value="CAF3623396.1"/>
    <property type="molecule type" value="Genomic_DNA"/>
</dbReference>
<dbReference type="FunFam" id="3.30.420.40:FF:000295">
    <property type="entry name" value="Probable tRNA N6-adenosine threonylcarbamoyltransferase"/>
    <property type="match status" value="1"/>
</dbReference>
<reference evidence="12" key="1">
    <citation type="submission" date="2021-02" db="EMBL/GenBank/DDBJ databases">
        <authorList>
            <person name="Nowell W R."/>
        </authorList>
    </citation>
    <scope>NUCLEOTIDE SEQUENCE</scope>
</reference>
<dbReference type="GO" id="GO:0061711">
    <property type="term" value="F:tRNA N(6)-L-threonylcarbamoyladenine synthase activity"/>
    <property type="evidence" value="ECO:0007669"/>
    <property type="project" value="UniProtKB-EC"/>
</dbReference>
<evidence type="ECO:0000256" key="1">
    <source>
        <dbReference type="ARBA" id="ARBA00012156"/>
    </source>
</evidence>
<dbReference type="EMBL" id="CAJNOQ010000764">
    <property type="protein sequence ID" value="CAF0836145.1"/>
    <property type="molecule type" value="Genomic_DNA"/>
</dbReference>
<dbReference type="GO" id="GO:0002949">
    <property type="term" value="P:tRNA threonylcarbamoyladenosine modification"/>
    <property type="evidence" value="ECO:0007669"/>
    <property type="project" value="UniProtKB-UniRule"/>
</dbReference>
<comment type="catalytic activity">
    <reaction evidence="9 10">
        <text>L-threonylcarbamoyladenylate + adenosine(37) in tRNA = N(6)-L-threonylcarbamoyladenosine(37) in tRNA + AMP + H(+)</text>
        <dbReference type="Rhea" id="RHEA:37059"/>
        <dbReference type="Rhea" id="RHEA-COMP:10162"/>
        <dbReference type="Rhea" id="RHEA-COMP:10163"/>
        <dbReference type="ChEBI" id="CHEBI:15378"/>
        <dbReference type="ChEBI" id="CHEBI:73682"/>
        <dbReference type="ChEBI" id="CHEBI:74411"/>
        <dbReference type="ChEBI" id="CHEBI:74418"/>
        <dbReference type="ChEBI" id="CHEBI:456215"/>
        <dbReference type="EC" id="2.3.1.234"/>
    </reaction>
</comment>
<feature type="binding site" evidence="10">
    <location>
        <position position="179"/>
    </location>
    <ligand>
        <name>substrate</name>
    </ligand>
</feature>
<dbReference type="CDD" id="cd24132">
    <property type="entry name" value="ASKHA_NBD_OSGEP_like_euk"/>
    <property type="match status" value="1"/>
</dbReference>
<dbReference type="GO" id="GO:0046872">
    <property type="term" value="F:metal ion binding"/>
    <property type="evidence" value="ECO:0007669"/>
    <property type="project" value="UniProtKB-KW"/>
</dbReference>
<dbReference type="PROSITE" id="PS01016">
    <property type="entry name" value="GLYCOPROTEASE"/>
    <property type="match status" value="1"/>
</dbReference>
<evidence type="ECO:0000313" key="14">
    <source>
        <dbReference type="EMBL" id="CAF3623396.1"/>
    </source>
</evidence>
<dbReference type="PRINTS" id="PR00789">
    <property type="entry name" value="OSIALOPTASE"/>
</dbReference>
<dbReference type="EMBL" id="CAJOBA010034845">
    <property type="protein sequence ID" value="CAF3993247.1"/>
    <property type="molecule type" value="Genomic_DNA"/>
</dbReference>
<dbReference type="AlphaFoldDB" id="A0A813V550"/>
<evidence type="ECO:0000256" key="6">
    <source>
        <dbReference type="ARBA" id="ARBA00023242"/>
    </source>
</evidence>
<keyword evidence="3 10" id="KW-0808">Transferase</keyword>
<comment type="cofactor">
    <cofactor evidence="10">
        <name>a divalent metal cation</name>
        <dbReference type="ChEBI" id="CHEBI:60240"/>
    </cofactor>
    <text evidence="10">Binds 1 divalent metal cation per subunit.</text>
</comment>
<dbReference type="NCBIfam" id="TIGR03722">
    <property type="entry name" value="arch_KAE1"/>
    <property type="match status" value="1"/>
</dbReference>
<organism evidence="12 16">
    <name type="scientific">Didymodactylos carnosus</name>
    <dbReference type="NCBI Taxonomy" id="1234261"/>
    <lineage>
        <taxon>Eukaryota</taxon>
        <taxon>Metazoa</taxon>
        <taxon>Spiralia</taxon>
        <taxon>Gnathifera</taxon>
        <taxon>Rotifera</taxon>
        <taxon>Eurotatoria</taxon>
        <taxon>Bdelloidea</taxon>
        <taxon>Philodinida</taxon>
        <taxon>Philodinidae</taxon>
        <taxon>Didymodactylos</taxon>
    </lineage>
</organism>
<sequence>MTITAIGFEGSANKIGIGVIRDGVVLSNPRCTYVTPPGEGFRPNLTAKHHSSVILDLLEKALSQANIKSLNDIDVFCYTKGPGMGAPLIVVATVVRTLAQLYDKPIVGVNHCIGHIEMGRLITKAQNPVVLYVSGGNTQIIAYSERRYRIFGETIDIAVGNCLDRFARLLKLSNDPSPGYNIEQLAKLGKNYIELPYTVKGMDVSFSGILSHIKSFVTTSKQSKKQKQQQEQHTNEDLCFSLQETLFSMLVEITERALAHVGSNQVLIVGGVGCNVRLQEMMKQMCIERNADVCAIDERYCIDNGAMIAQAGYEMFRASTDGKGMKLEETTCSQRYRTDAVNVTWRD</sequence>
<dbReference type="GO" id="GO:0005737">
    <property type="term" value="C:cytoplasm"/>
    <property type="evidence" value="ECO:0007669"/>
    <property type="project" value="UniProtKB-SubCell"/>
</dbReference>
<dbReference type="FunFam" id="3.30.420.40:FF:000141">
    <property type="entry name" value="Probable tRNA N6-adenosine threonylcarbamoyltransferase"/>
    <property type="match status" value="1"/>
</dbReference>
<evidence type="ECO:0000256" key="8">
    <source>
        <dbReference type="ARBA" id="ARBA00030439"/>
    </source>
</evidence>
<feature type="binding site" evidence="10">
    <location>
        <position position="275"/>
    </location>
    <ligand>
        <name>substrate</name>
    </ligand>
</feature>
<feature type="binding site" evidence="10">
    <location>
        <position position="111"/>
    </location>
    <ligand>
        <name>a divalent metal cation</name>
        <dbReference type="ChEBI" id="CHEBI:60240"/>
    </ligand>
</feature>
<keyword evidence="4 10" id="KW-0819">tRNA processing</keyword>
<feature type="domain" description="Gcp-like" evidence="11">
    <location>
        <begin position="32"/>
        <end position="309"/>
    </location>
</feature>
<proteinExistence type="inferred from homology"/>
<dbReference type="OrthoDB" id="10254073at2759"/>
<feature type="binding site" evidence="10">
    <location>
        <position position="115"/>
    </location>
    <ligand>
        <name>a divalent metal cation</name>
        <dbReference type="ChEBI" id="CHEBI:60240"/>
    </ligand>
</feature>
<dbReference type="PANTHER" id="PTHR11735:SF14">
    <property type="entry name" value="TRNA N6-ADENOSINE THREONYLCARBAMOYLTRANSFERASE"/>
    <property type="match status" value="1"/>
</dbReference>
<keyword evidence="2 10" id="KW-0963">Cytoplasm</keyword>
<dbReference type="PANTHER" id="PTHR11735">
    <property type="entry name" value="TRNA N6-ADENOSINE THREONYLCARBAMOYLTRANSFERASE"/>
    <property type="match status" value="1"/>
</dbReference>
<evidence type="ECO:0000313" key="15">
    <source>
        <dbReference type="EMBL" id="CAF3993247.1"/>
    </source>
</evidence>
<keyword evidence="7 10" id="KW-0012">Acyltransferase</keyword>
<evidence type="ECO:0000256" key="4">
    <source>
        <dbReference type="ARBA" id="ARBA00022694"/>
    </source>
</evidence>
<keyword evidence="16" id="KW-1185">Reference proteome</keyword>
<evidence type="ECO:0000256" key="9">
    <source>
        <dbReference type="ARBA" id="ARBA00048117"/>
    </source>
</evidence>
<evidence type="ECO:0000259" key="11">
    <source>
        <dbReference type="Pfam" id="PF00814"/>
    </source>
</evidence>
<evidence type="ECO:0000313" key="12">
    <source>
        <dbReference type="EMBL" id="CAF0836145.1"/>
    </source>
</evidence>
<evidence type="ECO:0000256" key="3">
    <source>
        <dbReference type="ARBA" id="ARBA00022679"/>
    </source>
</evidence>
<accession>A0A813V550</accession>
<dbReference type="Pfam" id="PF00814">
    <property type="entry name" value="TsaD"/>
    <property type="match status" value="1"/>
</dbReference>
<evidence type="ECO:0000256" key="2">
    <source>
        <dbReference type="ARBA" id="ARBA00022490"/>
    </source>
</evidence>